<accession>A0A0E0RLY1</accession>
<dbReference type="EnsemblFungi" id="CEF72256">
    <property type="protein sequence ID" value="CEF72256"/>
    <property type="gene ID" value="FGRRES_11752_M"/>
</dbReference>
<accession>A0A098D2U0</accession>
<sequence>MHHRLFSFGAADDGHNSCLIRQLQFQGSIVRFLLVQLETHNAPTVRCSFSANIKRQRSTSERQMQAAAFDNLEHDVSLVLVRLDQIVKAHRPFGVCWIILTSFREEEKQAQASFFVNSSMSRPWTPSGHDTNLQRCSVYSVIRWLPKLITLWLAMIFKVKDMRASGELHSILSLPITRGDYGRGLSAGGQDSGQGKEEIPFRQRAVSVSYIVSSSKAP</sequence>
<evidence type="ECO:0000313" key="2">
    <source>
        <dbReference type="EnsemblFungi" id="CEF72256"/>
    </source>
</evidence>
<reference evidence="2 3" key="1">
    <citation type="journal article" date="2007" name="Science">
        <title>The Fusarium graminearum genome reveals a link between localized polymorphism and pathogen specialization.</title>
        <authorList>
            <person name="Cuomo C.A."/>
            <person name="Gueldener U."/>
            <person name="Xu J.-R."/>
            <person name="Trail F."/>
            <person name="Turgeon B.G."/>
            <person name="Di Pietro A."/>
            <person name="Walton J.D."/>
            <person name="Ma L.-J."/>
            <person name="Baker S.E."/>
            <person name="Rep M."/>
            <person name="Adam G."/>
            <person name="Antoniw J."/>
            <person name="Baldwin T."/>
            <person name="Calvo S.E."/>
            <person name="Chang Y.-L."/>
            <person name="DeCaprio D."/>
            <person name="Gale L.R."/>
            <person name="Gnerre S."/>
            <person name="Goswami R.S."/>
            <person name="Hammond-Kosack K."/>
            <person name="Harris L.J."/>
            <person name="Hilburn K."/>
            <person name="Kennell J.C."/>
            <person name="Kroken S."/>
            <person name="Magnuson J.K."/>
            <person name="Mannhaupt G."/>
            <person name="Mauceli E.W."/>
            <person name="Mewes H.-W."/>
            <person name="Mitterbauer R."/>
            <person name="Muehlbauer G."/>
            <person name="Muensterkoetter M."/>
            <person name="Nelson D."/>
            <person name="O'Donnell K."/>
            <person name="Ouellet T."/>
            <person name="Qi W."/>
            <person name="Quesneville H."/>
            <person name="Roncero M.I.G."/>
            <person name="Seong K.-Y."/>
            <person name="Tetko I.V."/>
            <person name="Urban M."/>
            <person name="Waalwijk C."/>
            <person name="Ward T.J."/>
            <person name="Yao J."/>
            <person name="Birren B.W."/>
            <person name="Kistler H.C."/>
        </authorList>
    </citation>
    <scope>NUCLEOTIDE SEQUENCE [LARGE SCALE GENOMIC DNA]</scope>
    <source>
        <strain evidence="3">ATCC MYA-4620 / CBS 123657 / FGSC 9075 / NRRL 31084 / PH-1</strain>
        <strain evidence="2">PH-1 / ATCC MYA-4620 / FGSC 9075 / NRRL 31084</strain>
    </source>
</reference>
<dbReference type="Proteomes" id="UP000070720">
    <property type="component" value="Chromosome 1"/>
</dbReference>
<dbReference type="VEuPathDB" id="FungiDB:FGRAMPH1_01G00907"/>
<evidence type="ECO:0000313" key="1">
    <source>
        <dbReference type="EMBL" id="CEF72256.1"/>
    </source>
</evidence>
<reference evidence="2 3" key="2">
    <citation type="journal article" date="2010" name="Nature">
        <title>Comparative genomics reveals mobile pathogenicity chromosomes in Fusarium.</title>
        <authorList>
            <person name="Ma L.J."/>
            <person name="van der Does H.C."/>
            <person name="Borkovich K.A."/>
            <person name="Coleman J.J."/>
            <person name="Daboussi M.J."/>
            <person name="Di Pietro A."/>
            <person name="Dufresne M."/>
            <person name="Freitag M."/>
            <person name="Grabherr M."/>
            <person name="Henrissat B."/>
            <person name="Houterman P.M."/>
            <person name="Kang S."/>
            <person name="Shim W.B."/>
            <person name="Woloshuk C."/>
            <person name="Xie X."/>
            <person name="Xu J.R."/>
            <person name="Antoniw J."/>
            <person name="Baker S.E."/>
            <person name="Bluhm B.H."/>
            <person name="Breakspear A."/>
            <person name="Brown D.W."/>
            <person name="Butchko R.A."/>
            <person name="Chapman S."/>
            <person name="Coulson R."/>
            <person name="Coutinho P.M."/>
            <person name="Danchin E.G."/>
            <person name="Diener A."/>
            <person name="Gale L.R."/>
            <person name="Gardiner D.M."/>
            <person name="Goff S."/>
            <person name="Hammond-Kosack K.E."/>
            <person name="Hilburn K."/>
            <person name="Hua-Van A."/>
            <person name="Jonkers W."/>
            <person name="Kazan K."/>
            <person name="Kodira C.D."/>
            <person name="Koehrsen M."/>
            <person name="Kumar L."/>
            <person name="Lee Y.H."/>
            <person name="Li L."/>
            <person name="Manners J.M."/>
            <person name="Miranda-Saavedra D."/>
            <person name="Mukherjee M."/>
            <person name="Park G."/>
            <person name="Park J."/>
            <person name="Park S.Y."/>
            <person name="Proctor R.H."/>
            <person name="Regev A."/>
            <person name="Ruiz-Roldan M.C."/>
            <person name="Sain D."/>
            <person name="Sakthikumar S."/>
            <person name="Sykes S."/>
            <person name="Schwartz D.C."/>
            <person name="Turgeon B.G."/>
            <person name="Wapinski I."/>
            <person name="Yoder O."/>
            <person name="Young S."/>
            <person name="Zeng Q."/>
            <person name="Zhou S."/>
            <person name="Galagan J."/>
            <person name="Cuomo C.A."/>
            <person name="Kistler H.C."/>
            <person name="Rep M."/>
        </authorList>
    </citation>
    <scope>GENOME REANNOTATION</scope>
    <source>
        <strain evidence="3">ATCC MYA-4620 / CBS 123657 / FGSC 9075 / NRRL 31084 / PH-1</strain>
        <strain evidence="2">PH-1 / ATCC MYA-4620 / FGSC 9075 / NRRL 31084</strain>
    </source>
</reference>
<dbReference type="InParanoid" id="A0A098D2U0"/>
<keyword evidence="3" id="KW-1185">Reference proteome</keyword>
<gene>
    <name evidence="1" type="ORF">FGRAMPH1_01T00907</name>
</gene>
<evidence type="ECO:0000313" key="3">
    <source>
        <dbReference type="Proteomes" id="UP000070720"/>
    </source>
</evidence>
<organism evidence="1 3">
    <name type="scientific">Gibberella zeae (strain ATCC MYA-4620 / CBS 123657 / FGSC 9075 / NRRL 31084 / PH-1)</name>
    <name type="common">Wheat head blight fungus</name>
    <name type="synonym">Fusarium graminearum</name>
    <dbReference type="NCBI Taxonomy" id="229533"/>
    <lineage>
        <taxon>Eukaryota</taxon>
        <taxon>Fungi</taxon>
        <taxon>Dikarya</taxon>
        <taxon>Ascomycota</taxon>
        <taxon>Pezizomycotina</taxon>
        <taxon>Sordariomycetes</taxon>
        <taxon>Hypocreomycetidae</taxon>
        <taxon>Hypocreales</taxon>
        <taxon>Nectriaceae</taxon>
        <taxon>Fusarium</taxon>
    </lineage>
</organism>
<reference evidence="2" key="4">
    <citation type="submission" date="2017-01" db="UniProtKB">
        <authorList>
            <consortium name="EnsemblFungi"/>
        </authorList>
    </citation>
    <scope>IDENTIFICATION</scope>
    <source>
        <strain evidence="2">PH-1 / ATCC MYA-4620 / FGSC 9075 / NRRL 31084</strain>
    </source>
</reference>
<dbReference type="EMBL" id="HG970332">
    <property type="protein sequence ID" value="CEF72256.1"/>
    <property type="molecule type" value="Genomic_DNA"/>
</dbReference>
<dbReference type="AlphaFoldDB" id="A0A098D2U0"/>
<proteinExistence type="predicted"/>
<name>A0A098D2U0_GIBZE</name>
<reference evidence="1 3" key="3">
    <citation type="journal article" date="2015" name="BMC Genomics">
        <title>The completed genome sequence of the pathogenic ascomycete fungus Fusarium graminearum.</title>
        <authorList>
            <person name="King R."/>
            <person name="Urban M."/>
            <person name="Hammond-Kosack M.C."/>
            <person name="Hassani-Pak K."/>
            <person name="Hammond-Kosack K.E."/>
        </authorList>
    </citation>
    <scope>NUCLEOTIDE SEQUENCE [LARGE SCALE GENOMIC DNA]</scope>
    <source>
        <strain evidence="3">ATCC MYA-4620 / CBS 123657 / FGSC 9075 / NRRL 31084 / PH-1</strain>
        <strain evidence="1">PH-1</strain>
    </source>
</reference>
<protein>
    <submittedName>
        <fullName evidence="1">Chromosome 1, complete genome</fullName>
    </submittedName>
</protein>